<protein>
    <submittedName>
        <fullName evidence="6">LysR family transcriptional regulator</fullName>
    </submittedName>
</protein>
<proteinExistence type="inferred from homology"/>
<dbReference type="Gene3D" id="1.10.10.10">
    <property type="entry name" value="Winged helix-like DNA-binding domain superfamily/Winged helix DNA-binding domain"/>
    <property type="match status" value="1"/>
</dbReference>
<organism evidence="6 7">
    <name type="scientific">Paracoccus fontiphilus</name>
    <dbReference type="NCBI Taxonomy" id="1815556"/>
    <lineage>
        <taxon>Bacteria</taxon>
        <taxon>Pseudomonadati</taxon>
        <taxon>Pseudomonadota</taxon>
        <taxon>Alphaproteobacteria</taxon>
        <taxon>Rhodobacterales</taxon>
        <taxon>Paracoccaceae</taxon>
        <taxon>Paracoccus</taxon>
    </lineage>
</organism>
<dbReference type="SUPFAM" id="SSF53850">
    <property type="entry name" value="Periplasmic binding protein-like II"/>
    <property type="match status" value="1"/>
</dbReference>
<dbReference type="InterPro" id="IPR005119">
    <property type="entry name" value="LysR_subst-bd"/>
</dbReference>
<dbReference type="RefSeq" id="WP_207468058.1">
    <property type="nucleotide sequence ID" value="NZ_JAFNAW010000018.1"/>
</dbReference>
<dbReference type="PROSITE" id="PS50931">
    <property type="entry name" value="HTH_LYSR"/>
    <property type="match status" value="1"/>
</dbReference>
<evidence type="ECO:0000256" key="1">
    <source>
        <dbReference type="ARBA" id="ARBA00009437"/>
    </source>
</evidence>
<dbReference type="PANTHER" id="PTHR30537:SF3">
    <property type="entry name" value="TRANSCRIPTIONAL REGULATORY PROTEIN"/>
    <property type="match status" value="1"/>
</dbReference>
<sequence>MLSWDDLQFFLAVSREGQLSRAARVLGTSHVTVSRRIDRLEQALNTRLFERNPRGYEPTPAGRRLVEMAERMEEAADQGTVSRQAGPLRLAVPEGFASLFSTHLWPDFIAKFPLISLELITMSQILSLSRREADMSVTLDPISSGPYRSERLANYTLHLYATESCLAANGPITRREDLRRHRIIGYIEEMIFAPGLDYLGEVLPGLRASIRSSSVFNQLAAARNHLGVVVLPHYIAVKYPELRIILPDEVTLTRSYWLTCHREVRAMRRERAVIAFLTDSLTARGSELIRTP</sequence>
<keyword evidence="2" id="KW-0805">Transcription regulation</keyword>
<dbReference type="Pfam" id="PF03466">
    <property type="entry name" value="LysR_substrate"/>
    <property type="match status" value="1"/>
</dbReference>
<keyword evidence="7" id="KW-1185">Reference proteome</keyword>
<evidence type="ECO:0000313" key="6">
    <source>
        <dbReference type="EMBL" id="MFC3169548.1"/>
    </source>
</evidence>
<dbReference type="Gene3D" id="3.40.190.290">
    <property type="match status" value="1"/>
</dbReference>
<dbReference type="InterPro" id="IPR058163">
    <property type="entry name" value="LysR-type_TF_proteobact-type"/>
</dbReference>
<dbReference type="InterPro" id="IPR000847">
    <property type="entry name" value="LysR_HTH_N"/>
</dbReference>
<comment type="caution">
    <text evidence="6">The sequence shown here is derived from an EMBL/GenBank/DDBJ whole genome shotgun (WGS) entry which is preliminary data.</text>
</comment>
<dbReference type="Pfam" id="PF00126">
    <property type="entry name" value="HTH_1"/>
    <property type="match status" value="1"/>
</dbReference>
<evidence type="ECO:0000256" key="4">
    <source>
        <dbReference type="ARBA" id="ARBA00023163"/>
    </source>
</evidence>
<dbReference type="InterPro" id="IPR036388">
    <property type="entry name" value="WH-like_DNA-bd_sf"/>
</dbReference>
<dbReference type="SUPFAM" id="SSF46785">
    <property type="entry name" value="Winged helix' DNA-binding domain"/>
    <property type="match status" value="1"/>
</dbReference>
<evidence type="ECO:0000256" key="2">
    <source>
        <dbReference type="ARBA" id="ARBA00023015"/>
    </source>
</evidence>
<comment type="similarity">
    <text evidence="1">Belongs to the LysR transcriptional regulatory family.</text>
</comment>
<gene>
    <name evidence="6" type="ORF">ACFOD7_15965</name>
</gene>
<feature type="domain" description="HTH lysR-type" evidence="5">
    <location>
        <begin position="2"/>
        <end position="59"/>
    </location>
</feature>
<keyword evidence="4" id="KW-0804">Transcription</keyword>
<keyword evidence="3" id="KW-0238">DNA-binding</keyword>
<evidence type="ECO:0000256" key="3">
    <source>
        <dbReference type="ARBA" id="ARBA00023125"/>
    </source>
</evidence>
<dbReference type="PANTHER" id="PTHR30537">
    <property type="entry name" value="HTH-TYPE TRANSCRIPTIONAL REGULATOR"/>
    <property type="match status" value="1"/>
</dbReference>
<dbReference type="Proteomes" id="UP001595557">
    <property type="component" value="Unassembled WGS sequence"/>
</dbReference>
<name>A0ABV7IHP7_9RHOB</name>
<dbReference type="EMBL" id="JBHRTE010000070">
    <property type="protein sequence ID" value="MFC3169548.1"/>
    <property type="molecule type" value="Genomic_DNA"/>
</dbReference>
<evidence type="ECO:0000313" key="7">
    <source>
        <dbReference type="Proteomes" id="UP001595557"/>
    </source>
</evidence>
<evidence type="ECO:0000259" key="5">
    <source>
        <dbReference type="PROSITE" id="PS50931"/>
    </source>
</evidence>
<accession>A0ABV7IHP7</accession>
<dbReference type="InterPro" id="IPR036390">
    <property type="entry name" value="WH_DNA-bd_sf"/>
</dbReference>
<reference evidence="7" key="1">
    <citation type="journal article" date="2019" name="Int. J. Syst. Evol. Microbiol.">
        <title>The Global Catalogue of Microorganisms (GCM) 10K type strain sequencing project: providing services to taxonomists for standard genome sequencing and annotation.</title>
        <authorList>
            <consortium name="The Broad Institute Genomics Platform"/>
            <consortium name="The Broad Institute Genome Sequencing Center for Infectious Disease"/>
            <person name="Wu L."/>
            <person name="Ma J."/>
        </authorList>
    </citation>
    <scope>NUCLEOTIDE SEQUENCE [LARGE SCALE GENOMIC DNA]</scope>
    <source>
        <strain evidence="7">KCTC 52239</strain>
    </source>
</reference>